<accession>A0A2P8CI41</accession>
<organism evidence="3 4">
    <name type="scientific">Prolixibacter denitrificans</name>
    <dbReference type="NCBI Taxonomy" id="1541063"/>
    <lineage>
        <taxon>Bacteria</taxon>
        <taxon>Pseudomonadati</taxon>
        <taxon>Bacteroidota</taxon>
        <taxon>Bacteroidia</taxon>
        <taxon>Marinilabiliales</taxon>
        <taxon>Prolixibacteraceae</taxon>
        <taxon>Prolixibacter</taxon>
    </lineage>
</organism>
<name>A0A2P8CI41_9BACT</name>
<dbReference type="Proteomes" id="UP000240621">
    <property type="component" value="Unassembled WGS sequence"/>
</dbReference>
<evidence type="ECO:0000259" key="1">
    <source>
        <dbReference type="SMART" id="SM00880"/>
    </source>
</evidence>
<dbReference type="InterPro" id="IPR007899">
    <property type="entry name" value="CHAD_dom"/>
</dbReference>
<gene>
    <name evidence="3" type="ORF">CLV93_102431</name>
    <name evidence="2" type="ORF">JCM18694_10530</name>
</gene>
<keyword evidence="5" id="KW-1185">Reference proteome</keyword>
<reference evidence="2 5" key="2">
    <citation type="submission" date="2019-10" db="EMBL/GenBank/DDBJ databases">
        <title>Prolixibacter strains distinguished by the presence of nitrate reductase genes were adept at nitrate-dependent anaerobic corrosion of metallic iron and carbon steel.</title>
        <authorList>
            <person name="Iino T."/>
            <person name="Shono N."/>
            <person name="Ito K."/>
            <person name="Nakamura R."/>
            <person name="Sueoka K."/>
            <person name="Harayama S."/>
            <person name="Ohkuma M."/>
        </authorList>
    </citation>
    <scope>NUCLEOTIDE SEQUENCE [LARGE SCALE GENOMIC DNA]</scope>
    <source>
        <strain evidence="2 5">MIC1-1</strain>
    </source>
</reference>
<dbReference type="Gene3D" id="1.40.20.10">
    <property type="entry name" value="CHAD domain"/>
    <property type="match status" value="1"/>
</dbReference>
<proteinExistence type="predicted"/>
<dbReference type="AlphaFoldDB" id="A0A2P8CI41"/>
<evidence type="ECO:0000313" key="5">
    <source>
        <dbReference type="Proteomes" id="UP000396862"/>
    </source>
</evidence>
<evidence type="ECO:0000313" key="2">
    <source>
        <dbReference type="EMBL" id="GET20807.1"/>
    </source>
</evidence>
<evidence type="ECO:0000313" key="4">
    <source>
        <dbReference type="Proteomes" id="UP000240621"/>
    </source>
</evidence>
<dbReference type="OrthoDB" id="9920992at2"/>
<comment type="caution">
    <text evidence="3">The sequence shown here is derived from an EMBL/GenBank/DDBJ whole genome shotgun (WGS) entry which is preliminary data.</text>
</comment>
<protein>
    <submittedName>
        <fullName evidence="3">CHAD domain-containing protein</fullName>
    </submittedName>
</protein>
<dbReference type="Pfam" id="PF05235">
    <property type="entry name" value="CHAD"/>
    <property type="match status" value="1"/>
</dbReference>
<feature type="domain" description="CHAD" evidence="1">
    <location>
        <begin position="3"/>
        <end position="247"/>
    </location>
</feature>
<dbReference type="RefSeq" id="WP_106541225.1">
    <property type="nucleotide sequence ID" value="NZ_BLAU01000001.1"/>
</dbReference>
<evidence type="ECO:0000313" key="3">
    <source>
        <dbReference type="EMBL" id="PSK84641.1"/>
    </source>
</evidence>
<dbReference type="EMBL" id="BLAU01000001">
    <property type="protein sequence ID" value="GET20807.1"/>
    <property type="molecule type" value="Genomic_DNA"/>
</dbReference>
<sequence>MIALSKNGTTVFPNHAVHREKEKELHQLRLRLKAVRVQCLLLEFFYPERYTSKSLFTPFREYYQQTSRLRDLTVALHRFRKICRKHRLPSNGFQNYLRHHYREEEKRLQRLPAHDIDTFEQQHRNEIPPEELTDIVTQQLQQLIEKVLTAHMDSEKSGNLHWQRKQLKKLIYLNQLLPEKRSVWDESITGKLETLDEKLGAWHDLQVLLQFIGRFAGQHSRGHTPVWLPRIARAVITEQVRILESLKELTK</sequence>
<dbReference type="Proteomes" id="UP000396862">
    <property type="component" value="Unassembled WGS sequence"/>
</dbReference>
<dbReference type="SMART" id="SM00880">
    <property type="entry name" value="CHAD"/>
    <property type="match status" value="1"/>
</dbReference>
<dbReference type="EMBL" id="PYGC01000002">
    <property type="protein sequence ID" value="PSK84641.1"/>
    <property type="molecule type" value="Genomic_DNA"/>
</dbReference>
<dbReference type="InterPro" id="IPR038186">
    <property type="entry name" value="CHAD_dom_sf"/>
</dbReference>
<reference evidence="3 4" key="1">
    <citation type="submission" date="2018-03" db="EMBL/GenBank/DDBJ databases">
        <title>Genomic Encyclopedia of Archaeal and Bacterial Type Strains, Phase II (KMG-II): from individual species to whole genera.</title>
        <authorList>
            <person name="Goeker M."/>
        </authorList>
    </citation>
    <scope>NUCLEOTIDE SEQUENCE [LARGE SCALE GENOMIC DNA]</scope>
    <source>
        <strain evidence="3 4">DSM 27267</strain>
    </source>
</reference>